<proteinExistence type="predicted"/>
<accession>A0ABW9QTX2</accession>
<evidence type="ECO:0000256" key="1">
    <source>
        <dbReference type="SAM" id="Phobius"/>
    </source>
</evidence>
<gene>
    <name evidence="2" type="ORF">GHK86_08485</name>
</gene>
<dbReference type="InterPro" id="IPR010390">
    <property type="entry name" value="ABC-2_transporter-like"/>
</dbReference>
<evidence type="ECO:0000313" key="2">
    <source>
        <dbReference type="EMBL" id="MST32757.1"/>
    </source>
</evidence>
<dbReference type="InterPro" id="IPR051784">
    <property type="entry name" value="Nod_factor_ABC_transporter"/>
</dbReference>
<feature type="transmembrane region" description="Helical" evidence="1">
    <location>
        <begin position="106"/>
        <end position="135"/>
    </location>
</feature>
<dbReference type="PANTHER" id="PTHR43229:SF6">
    <property type="entry name" value="ABC-TYPE MULTIDRUG TRANSPORT SYSTEM, PERMEASE COMPONENT"/>
    <property type="match status" value="1"/>
</dbReference>
<organism evidence="2 3">
    <name type="scientific">Acidiferrimicrobium australe</name>
    <dbReference type="NCBI Taxonomy" id="2664430"/>
    <lineage>
        <taxon>Bacteria</taxon>
        <taxon>Bacillati</taxon>
        <taxon>Actinomycetota</taxon>
        <taxon>Acidimicrobiia</taxon>
        <taxon>Acidimicrobiales</taxon>
        <taxon>Acidimicrobiaceae</taxon>
        <taxon>Acidiferrimicrobium</taxon>
    </lineage>
</organism>
<feature type="transmembrane region" description="Helical" evidence="1">
    <location>
        <begin position="61"/>
        <end position="85"/>
    </location>
</feature>
<dbReference type="Pfam" id="PF06182">
    <property type="entry name" value="ABC2_membrane_6"/>
    <property type="match status" value="1"/>
</dbReference>
<dbReference type="PANTHER" id="PTHR43229">
    <property type="entry name" value="NODULATION PROTEIN J"/>
    <property type="match status" value="1"/>
</dbReference>
<evidence type="ECO:0000313" key="3">
    <source>
        <dbReference type="Proteomes" id="UP000437736"/>
    </source>
</evidence>
<dbReference type="Proteomes" id="UP000437736">
    <property type="component" value="Unassembled WGS sequence"/>
</dbReference>
<protein>
    <recommendedName>
        <fullName evidence="4">ABC transporter permease</fullName>
    </recommendedName>
</protein>
<dbReference type="EMBL" id="WJHE01000381">
    <property type="protein sequence ID" value="MST32757.1"/>
    <property type="molecule type" value="Genomic_DNA"/>
</dbReference>
<comment type="caution">
    <text evidence="2">The sequence shown here is derived from an EMBL/GenBank/DDBJ whole genome shotgun (WGS) entry which is preliminary data.</text>
</comment>
<evidence type="ECO:0008006" key="4">
    <source>
        <dbReference type="Google" id="ProtNLM"/>
    </source>
</evidence>
<name>A0ABW9QTX2_9ACTN</name>
<feature type="transmembrane region" description="Helical" evidence="1">
    <location>
        <begin position="147"/>
        <end position="172"/>
    </location>
</feature>
<feature type="transmembrane region" description="Helical" evidence="1">
    <location>
        <begin position="235"/>
        <end position="257"/>
    </location>
</feature>
<keyword evidence="1" id="KW-0812">Transmembrane</keyword>
<feature type="transmembrane region" description="Helical" evidence="1">
    <location>
        <begin position="27"/>
        <end position="49"/>
    </location>
</feature>
<keyword evidence="1" id="KW-1133">Transmembrane helix</keyword>
<keyword evidence="3" id="KW-1185">Reference proteome</keyword>
<reference evidence="2 3" key="1">
    <citation type="submission" date="2019-11" db="EMBL/GenBank/DDBJ databases">
        <title>Acidiferrimicrobium australis gen. nov., sp. nov., an acidophilic and obligately heterotrophic, member of the Actinobacteria that catalyses dissimilatory oxido- reduction of iron isolated from metal-rich acidic water in Chile.</title>
        <authorList>
            <person name="Gonzalez D."/>
            <person name="Huber K."/>
            <person name="Hedrich S."/>
            <person name="Rojas-Villalobos C."/>
            <person name="Quatrini R."/>
            <person name="Dinamarca M.A."/>
            <person name="Schwarz A."/>
            <person name="Canales C."/>
            <person name="Nancucheo I."/>
        </authorList>
    </citation>
    <scope>NUCLEOTIDE SEQUENCE [LARGE SCALE GENOMIC DNA]</scope>
    <source>
        <strain evidence="2 3">USS-CCA1</strain>
    </source>
</reference>
<keyword evidence="1" id="KW-0472">Membrane</keyword>
<feature type="transmembrane region" description="Helical" evidence="1">
    <location>
        <begin position="179"/>
        <end position="199"/>
    </location>
</feature>
<sequence>MSTERHTSLISTARAFVRMGCQATLSYPMSLVLSQLGNGVAVVSLFFLTRIVRDGPDVGHNYLTFVVLGMVGQNLVMSAIFGIGTEMDAAIQQGRLEMLLIEPIRWPIIPAGLALWPMILSLWSSALTIGVGLALGVHLSLLGVVEAIPLAVVASVSGLAIGILAATVRILAKRSDPVFLIYSVLSGLVAGISVPINVLPAPLRALAWALPTMYVSTGLRKLLMANPAGVYGPGALWATLALAAAAVPLAALAIVLFNRSVNVGRKLGVLAGY</sequence>